<reference evidence="1 2" key="1">
    <citation type="submission" date="2024-01" db="EMBL/GenBank/DDBJ databases">
        <title>Hyphobacterium bacterium isolated from marine sediment.</title>
        <authorList>
            <person name="Zhao S."/>
        </authorList>
    </citation>
    <scope>NUCLEOTIDE SEQUENCE [LARGE SCALE GENOMIC DNA]</scope>
    <source>
        <strain evidence="1 2">Y60-23</strain>
    </source>
</reference>
<accession>A0ABU7LWQ0</accession>
<name>A0ABU7LWQ0_9PROT</name>
<evidence type="ECO:0000313" key="2">
    <source>
        <dbReference type="Proteomes" id="UP001310692"/>
    </source>
</evidence>
<keyword evidence="2" id="KW-1185">Reference proteome</keyword>
<protein>
    <submittedName>
        <fullName evidence="1">Uncharacterized protein</fullName>
    </submittedName>
</protein>
<sequence>MLKLFGNRRASRVHARAPVLILATSSINHDVDRACNGRANVGVVNPVALFGLDGIVSTIKAFWAKTASLPGSRVNA</sequence>
<organism evidence="1 2">
    <name type="scientific">Hyphobacterium marinum</name>
    <dbReference type="NCBI Taxonomy" id="3116574"/>
    <lineage>
        <taxon>Bacteria</taxon>
        <taxon>Pseudomonadati</taxon>
        <taxon>Pseudomonadota</taxon>
        <taxon>Alphaproteobacteria</taxon>
        <taxon>Maricaulales</taxon>
        <taxon>Maricaulaceae</taxon>
        <taxon>Hyphobacterium</taxon>
    </lineage>
</organism>
<comment type="caution">
    <text evidence="1">The sequence shown here is derived from an EMBL/GenBank/DDBJ whole genome shotgun (WGS) entry which is preliminary data.</text>
</comment>
<proteinExistence type="predicted"/>
<dbReference type="EMBL" id="JAZDRO010000001">
    <property type="protein sequence ID" value="MEE2565906.1"/>
    <property type="molecule type" value="Genomic_DNA"/>
</dbReference>
<evidence type="ECO:0000313" key="1">
    <source>
        <dbReference type="EMBL" id="MEE2565906.1"/>
    </source>
</evidence>
<gene>
    <name evidence="1" type="ORF">V0U35_04375</name>
</gene>
<dbReference type="Proteomes" id="UP001310692">
    <property type="component" value="Unassembled WGS sequence"/>
</dbReference>
<dbReference type="RefSeq" id="WP_330195435.1">
    <property type="nucleotide sequence ID" value="NZ_JAZDRO010000001.1"/>
</dbReference>